<dbReference type="EMBL" id="JADFFL010000008">
    <property type="protein sequence ID" value="MBE9663811.1"/>
    <property type="molecule type" value="Genomic_DNA"/>
</dbReference>
<evidence type="ECO:0000256" key="10">
    <source>
        <dbReference type="SAM" id="SignalP"/>
    </source>
</evidence>
<evidence type="ECO:0000256" key="5">
    <source>
        <dbReference type="ARBA" id="ARBA00022519"/>
    </source>
</evidence>
<sequence length="273" mass="29888">MTTLKIFHPKIFTCLTVAVMACSTLVPTQAFAQVKNTTKKVPPPPPLPVIDKLPQFPGGQPAFYTYLQNNIKYPDSAKRKNISGRVHLSFFVETDGNLNELTVLRGIGAGCDQEALRVMRNSPKWEPSIKNGKPVRAKMTVPIAFTLAGKKSPAVKAPTTKLTVNGKQVYTAPEQSAEFPGGIQQFYKYLAKNMNYPELARKNNVQGKVFVTFVIKDDGSITDAKIIRGIGSGCDEEALRVLLKGPKWNPGMQGGQAINQQYTVPFSFSLAKG</sequence>
<dbReference type="PANTHER" id="PTHR33446">
    <property type="entry name" value="PROTEIN TONB-RELATED"/>
    <property type="match status" value="1"/>
</dbReference>
<accession>A0A929L5Y7</accession>
<dbReference type="AlphaFoldDB" id="A0A929L5Y7"/>
<dbReference type="GO" id="GO:0031992">
    <property type="term" value="F:energy transducer activity"/>
    <property type="evidence" value="ECO:0007669"/>
    <property type="project" value="TreeGrafter"/>
</dbReference>
<keyword evidence="13" id="KW-1185">Reference proteome</keyword>
<feature type="signal peptide" evidence="10">
    <location>
        <begin position="1"/>
        <end position="32"/>
    </location>
</feature>
<keyword evidence="7" id="KW-0653">Protein transport</keyword>
<feature type="domain" description="TonB C-terminal" evidence="11">
    <location>
        <begin position="58"/>
        <end position="154"/>
    </location>
</feature>
<comment type="subcellular location">
    <subcellularLocation>
        <location evidence="1">Cell inner membrane</location>
        <topology evidence="1">Single-pass membrane protein</topology>
        <orientation evidence="1">Periplasmic side</orientation>
    </subcellularLocation>
</comment>
<keyword evidence="5" id="KW-0997">Cell inner membrane</keyword>
<keyword evidence="6" id="KW-0812">Transmembrane</keyword>
<protein>
    <submittedName>
        <fullName evidence="12">Energy transducer TonB</fullName>
    </submittedName>
</protein>
<dbReference type="NCBIfam" id="TIGR01352">
    <property type="entry name" value="tonB_Cterm"/>
    <property type="match status" value="2"/>
</dbReference>
<dbReference type="PROSITE" id="PS52015">
    <property type="entry name" value="TONB_CTD"/>
    <property type="match status" value="2"/>
</dbReference>
<dbReference type="Gene3D" id="3.30.1150.10">
    <property type="match status" value="2"/>
</dbReference>
<evidence type="ECO:0000313" key="12">
    <source>
        <dbReference type="EMBL" id="MBE9663811.1"/>
    </source>
</evidence>
<dbReference type="PROSITE" id="PS51257">
    <property type="entry name" value="PROKAR_LIPOPROTEIN"/>
    <property type="match status" value="1"/>
</dbReference>
<evidence type="ECO:0000256" key="7">
    <source>
        <dbReference type="ARBA" id="ARBA00022927"/>
    </source>
</evidence>
<dbReference type="RefSeq" id="WP_194113061.1">
    <property type="nucleotide sequence ID" value="NZ_JADFFL010000008.1"/>
</dbReference>
<comment type="caution">
    <text evidence="12">The sequence shown here is derived from an EMBL/GenBank/DDBJ whole genome shotgun (WGS) entry which is preliminary data.</text>
</comment>
<evidence type="ECO:0000256" key="4">
    <source>
        <dbReference type="ARBA" id="ARBA00022475"/>
    </source>
</evidence>
<name>A0A929L5Y7_9SPHI</name>
<dbReference type="SUPFAM" id="SSF74653">
    <property type="entry name" value="TolA/TonB C-terminal domain"/>
    <property type="match status" value="2"/>
</dbReference>
<evidence type="ECO:0000259" key="11">
    <source>
        <dbReference type="PROSITE" id="PS52015"/>
    </source>
</evidence>
<dbReference type="GO" id="GO:0055085">
    <property type="term" value="P:transmembrane transport"/>
    <property type="evidence" value="ECO:0007669"/>
    <property type="project" value="InterPro"/>
</dbReference>
<evidence type="ECO:0000256" key="8">
    <source>
        <dbReference type="ARBA" id="ARBA00022989"/>
    </source>
</evidence>
<keyword evidence="3" id="KW-0813">Transport</keyword>
<reference evidence="12" key="1">
    <citation type="submission" date="2020-10" db="EMBL/GenBank/DDBJ databases">
        <title>Mucilaginibacter mali sp. nov., isolated from rhizosphere soil of apple orchard.</title>
        <authorList>
            <person name="Lee J.-S."/>
            <person name="Kim H.S."/>
            <person name="Kim J.-S."/>
        </authorList>
    </citation>
    <scope>NUCLEOTIDE SEQUENCE</scope>
    <source>
        <strain evidence="12">KCTC 22746</strain>
    </source>
</reference>
<comment type="similarity">
    <text evidence="2">Belongs to the TonB family.</text>
</comment>
<dbReference type="InterPro" id="IPR006260">
    <property type="entry name" value="TonB/TolA_C"/>
</dbReference>
<dbReference type="PANTHER" id="PTHR33446:SF2">
    <property type="entry name" value="PROTEIN TONB"/>
    <property type="match status" value="1"/>
</dbReference>
<dbReference type="GO" id="GO:0015031">
    <property type="term" value="P:protein transport"/>
    <property type="evidence" value="ECO:0007669"/>
    <property type="project" value="UniProtKB-KW"/>
</dbReference>
<dbReference type="GO" id="GO:0098797">
    <property type="term" value="C:plasma membrane protein complex"/>
    <property type="evidence" value="ECO:0007669"/>
    <property type="project" value="TreeGrafter"/>
</dbReference>
<proteinExistence type="inferred from homology"/>
<feature type="domain" description="TonB C-terminal" evidence="11">
    <location>
        <begin position="181"/>
        <end position="273"/>
    </location>
</feature>
<keyword evidence="8" id="KW-1133">Transmembrane helix</keyword>
<gene>
    <name evidence="12" type="ORF">IRJ16_18150</name>
</gene>
<evidence type="ECO:0000256" key="6">
    <source>
        <dbReference type="ARBA" id="ARBA00022692"/>
    </source>
</evidence>
<dbReference type="InterPro" id="IPR051045">
    <property type="entry name" value="TonB-dependent_transducer"/>
</dbReference>
<evidence type="ECO:0000256" key="1">
    <source>
        <dbReference type="ARBA" id="ARBA00004383"/>
    </source>
</evidence>
<feature type="chain" id="PRO_5037664879" evidence="10">
    <location>
        <begin position="33"/>
        <end position="273"/>
    </location>
</feature>
<keyword evidence="4" id="KW-1003">Cell membrane</keyword>
<evidence type="ECO:0000256" key="2">
    <source>
        <dbReference type="ARBA" id="ARBA00006555"/>
    </source>
</evidence>
<evidence type="ECO:0000313" key="13">
    <source>
        <dbReference type="Proteomes" id="UP000622475"/>
    </source>
</evidence>
<evidence type="ECO:0000256" key="3">
    <source>
        <dbReference type="ARBA" id="ARBA00022448"/>
    </source>
</evidence>
<keyword evidence="10" id="KW-0732">Signal</keyword>
<dbReference type="Proteomes" id="UP000622475">
    <property type="component" value="Unassembled WGS sequence"/>
</dbReference>
<dbReference type="InterPro" id="IPR037682">
    <property type="entry name" value="TonB_C"/>
</dbReference>
<dbReference type="Pfam" id="PF03544">
    <property type="entry name" value="TonB_C"/>
    <property type="match status" value="2"/>
</dbReference>
<evidence type="ECO:0000256" key="9">
    <source>
        <dbReference type="ARBA" id="ARBA00023136"/>
    </source>
</evidence>
<organism evidence="12 13">
    <name type="scientific">Mucilaginibacter myungsuensis</name>
    <dbReference type="NCBI Taxonomy" id="649104"/>
    <lineage>
        <taxon>Bacteria</taxon>
        <taxon>Pseudomonadati</taxon>
        <taxon>Bacteroidota</taxon>
        <taxon>Sphingobacteriia</taxon>
        <taxon>Sphingobacteriales</taxon>
        <taxon>Sphingobacteriaceae</taxon>
        <taxon>Mucilaginibacter</taxon>
    </lineage>
</organism>
<keyword evidence="9" id="KW-0472">Membrane</keyword>